<reference evidence="1 2" key="1">
    <citation type="journal article" date="2023" name="Mol. Biol. Evol.">
        <title>Genomics of Secondarily Temperate Adaptation in the Only Non-Antarctic Icefish.</title>
        <authorList>
            <person name="Rivera-Colon A.G."/>
            <person name="Rayamajhi N."/>
            <person name="Minhas B.F."/>
            <person name="Madrigal G."/>
            <person name="Bilyk K.T."/>
            <person name="Yoon V."/>
            <person name="Hune M."/>
            <person name="Gregory S."/>
            <person name="Cheng C.H.C."/>
            <person name="Catchen J.M."/>
        </authorList>
    </citation>
    <scope>NUCLEOTIDE SEQUENCE [LARGE SCALE GENOMIC DNA]</scope>
    <source>
        <tissue evidence="1">Hepatocytes</tissue>
    </source>
</reference>
<dbReference type="AlphaFoldDB" id="A0AAN8CEL9"/>
<evidence type="ECO:0000313" key="2">
    <source>
        <dbReference type="Proteomes" id="UP001335648"/>
    </source>
</evidence>
<evidence type="ECO:0000313" key="1">
    <source>
        <dbReference type="EMBL" id="KAK5902309.1"/>
    </source>
</evidence>
<dbReference type="Proteomes" id="UP001335648">
    <property type="component" value="Unassembled WGS sequence"/>
</dbReference>
<proteinExistence type="predicted"/>
<keyword evidence="2" id="KW-1185">Reference proteome</keyword>
<gene>
    <name evidence="1" type="ORF">CesoFtcFv8_007576</name>
</gene>
<sequence>MTEHGSSVAADPPLGPAATFQSGCRLSFRSHLDPIAAASFSEGGTRINSQAAVTTLCSTACMLIHSFAVAPLLHCQLRYAYDVAIPPARTPPPCPSTPPLILRSLGCGVTDARTGNS</sequence>
<name>A0AAN8CEL9_9TELE</name>
<dbReference type="EMBL" id="JAULUE010002051">
    <property type="protein sequence ID" value="KAK5902309.1"/>
    <property type="molecule type" value="Genomic_DNA"/>
</dbReference>
<accession>A0AAN8CEL9</accession>
<comment type="caution">
    <text evidence="1">The sequence shown here is derived from an EMBL/GenBank/DDBJ whole genome shotgun (WGS) entry which is preliminary data.</text>
</comment>
<protein>
    <submittedName>
        <fullName evidence="1">Uncharacterized protein</fullName>
    </submittedName>
</protein>
<organism evidence="1 2">
    <name type="scientific">Champsocephalus esox</name>
    <name type="common">pike icefish</name>
    <dbReference type="NCBI Taxonomy" id="159716"/>
    <lineage>
        <taxon>Eukaryota</taxon>
        <taxon>Metazoa</taxon>
        <taxon>Chordata</taxon>
        <taxon>Craniata</taxon>
        <taxon>Vertebrata</taxon>
        <taxon>Euteleostomi</taxon>
        <taxon>Actinopterygii</taxon>
        <taxon>Neopterygii</taxon>
        <taxon>Teleostei</taxon>
        <taxon>Neoteleostei</taxon>
        <taxon>Acanthomorphata</taxon>
        <taxon>Eupercaria</taxon>
        <taxon>Perciformes</taxon>
        <taxon>Notothenioidei</taxon>
        <taxon>Channichthyidae</taxon>
        <taxon>Champsocephalus</taxon>
    </lineage>
</organism>